<accession>A0A8J2KT59</accession>
<reference evidence="1" key="1">
    <citation type="submission" date="2021-06" db="EMBL/GenBank/DDBJ databases">
        <authorList>
            <person name="Hodson N. C."/>
            <person name="Mongue J. A."/>
            <person name="Jaron S. K."/>
        </authorList>
    </citation>
    <scope>NUCLEOTIDE SEQUENCE</scope>
</reference>
<comment type="caution">
    <text evidence="1">The sequence shown here is derived from an EMBL/GenBank/DDBJ whole genome shotgun (WGS) entry which is preliminary data.</text>
</comment>
<proteinExistence type="predicted"/>
<feature type="non-terminal residue" evidence="1">
    <location>
        <position position="1"/>
    </location>
</feature>
<protein>
    <submittedName>
        <fullName evidence="1">Uncharacterized protein</fullName>
    </submittedName>
</protein>
<gene>
    <name evidence="1" type="ORF">AFUS01_LOCUS30790</name>
</gene>
<name>A0A8J2KT59_9HEXA</name>
<organism evidence="1 2">
    <name type="scientific">Allacma fusca</name>
    <dbReference type="NCBI Taxonomy" id="39272"/>
    <lineage>
        <taxon>Eukaryota</taxon>
        <taxon>Metazoa</taxon>
        <taxon>Ecdysozoa</taxon>
        <taxon>Arthropoda</taxon>
        <taxon>Hexapoda</taxon>
        <taxon>Collembola</taxon>
        <taxon>Symphypleona</taxon>
        <taxon>Sminthuridae</taxon>
        <taxon>Allacma</taxon>
    </lineage>
</organism>
<dbReference type="Proteomes" id="UP000708208">
    <property type="component" value="Unassembled WGS sequence"/>
</dbReference>
<sequence length="65" mass="7199">MLHLSVSVPARNRLIKSGAINIQLIVFAGTLKLTSCGYIYEELSTFKDRGSRGFGYLRNLPGLNK</sequence>
<dbReference type="EMBL" id="CAJVCH010477111">
    <property type="protein sequence ID" value="CAG7820400.1"/>
    <property type="molecule type" value="Genomic_DNA"/>
</dbReference>
<dbReference type="AlphaFoldDB" id="A0A8J2KT59"/>
<keyword evidence="2" id="KW-1185">Reference proteome</keyword>
<evidence type="ECO:0000313" key="1">
    <source>
        <dbReference type="EMBL" id="CAG7820400.1"/>
    </source>
</evidence>
<evidence type="ECO:0000313" key="2">
    <source>
        <dbReference type="Proteomes" id="UP000708208"/>
    </source>
</evidence>